<accession>A0AAX2ZIT6</accession>
<dbReference type="RefSeq" id="WP_228416444.1">
    <property type="nucleotide sequence ID" value="NZ_CP081135.1"/>
</dbReference>
<dbReference type="Proteomes" id="UP001198983">
    <property type="component" value="Chromosome"/>
</dbReference>
<evidence type="ECO:0000313" key="1">
    <source>
        <dbReference type="EMBL" id="UEL48312.1"/>
    </source>
</evidence>
<protein>
    <submittedName>
        <fullName evidence="1">Uncharacterized protein</fullName>
    </submittedName>
</protein>
<keyword evidence="2" id="KW-1185">Reference proteome</keyword>
<sequence>MKYEVIAKSPFYCTVLQRAFTNGSIVEIENTDRADILAGVGFLKPVAEKKKATRKKVNKNV</sequence>
<name>A0AAX2ZIT6_9FIRM</name>
<proteinExistence type="predicted"/>
<organism evidence="1 2">
    <name type="scientific">Terrisporobacter hibernicus</name>
    <dbReference type="NCBI Taxonomy" id="2813371"/>
    <lineage>
        <taxon>Bacteria</taxon>
        <taxon>Bacillati</taxon>
        <taxon>Bacillota</taxon>
        <taxon>Clostridia</taxon>
        <taxon>Peptostreptococcales</taxon>
        <taxon>Peptostreptococcaceae</taxon>
        <taxon>Terrisporobacter</taxon>
    </lineage>
</organism>
<dbReference type="EMBL" id="CP081135">
    <property type="protein sequence ID" value="UEL48312.1"/>
    <property type="molecule type" value="Genomic_DNA"/>
</dbReference>
<reference evidence="1 2" key="1">
    <citation type="journal article" date="2023" name="Int. J. Syst. Evol. Microbiol.">
        <title>Terrisporobacter hibernicus sp. nov., isolated from bovine faeces in Northern Ireland.</title>
        <authorList>
            <person name="Mitchell M."/>
            <person name="Nguyen S.V."/>
            <person name="Connor M."/>
            <person name="Fairley D.J."/>
            <person name="Donoghue O."/>
            <person name="Marshall H."/>
            <person name="Koolman L."/>
            <person name="McMullan G."/>
            <person name="Schaffer K.E."/>
            <person name="McGrath J.W."/>
            <person name="Fanning S."/>
        </authorList>
    </citation>
    <scope>NUCLEOTIDE SEQUENCE [LARGE SCALE GENOMIC DNA]</scope>
    <source>
        <strain evidence="1 2">MCA3</strain>
    </source>
</reference>
<dbReference type="AlphaFoldDB" id="A0AAX2ZIT6"/>
<evidence type="ECO:0000313" key="2">
    <source>
        <dbReference type="Proteomes" id="UP001198983"/>
    </source>
</evidence>
<gene>
    <name evidence="1" type="ORF">JW646_02330</name>
</gene>
<dbReference type="KEGG" id="tem:JW646_02330"/>